<evidence type="ECO:0000256" key="4">
    <source>
        <dbReference type="ARBA" id="ARBA00022976"/>
    </source>
</evidence>
<comment type="subcellular location">
    <subcellularLocation>
        <location evidence="1">Membrane</location>
        <topology evidence="1">Multi-pass membrane protein</topology>
    </subcellularLocation>
</comment>
<feature type="transmembrane region" description="Helical" evidence="7">
    <location>
        <begin position="184"/>
        <end position="200"/>
    </location>
</feature>
<feature type="transmembrane region" description="Helical" evidence="7">
    <location>
        <begin position="121"/>
        <end position="139"/>
    </location>
</feature>
<sequence>MFFLSIGGIVSMFFVIILCNKVKFIYFIIGSLFCSAGICLFGVLATSILFIEQENFAIQLGIFALIVELSRFACISFIRFIVKYLLDDYVISNKRGDIRTDVHYFDKGMMKKAPIINIKEVAFSTGMGFAISVSFFLILDFMFILDSISQNNFVLFKGLHYTMMSWLHILWMIISFIGYDEQKYYYHMIIAVIHAIQLQIAQSNVVEGFLHQITLVIGDLIVLLISIIWTLYLLDMVLFNYFASWRLKKHISSNIIYSDKSFTSL</sequence>
<dbReference type="InterPro" id="IPR009294">
    <property type="entry name" value="Aph-1"/>
</dbReference>
<feature type="transmembrane region" description="Helical" evidence="7">
    <location>
        <begin position="220"/>
        <end position="243"/>
    </location>
</feature>
<organism evidence="8">
    <name type="scientific">Schmidtea mediterranea</name>
    <name type="common">Freshwater planarian flatworm</name>
    <dbReference type="NCBI Taxonomy" id="79327"/>
    <lineage>
        <taxon>Eukaryota</taxon>
        <taxon>Metazoa</taxon>
        <taxon>Spiralia</taxon>
        <taxon>Lophotrochozoa</taxon>
        <taxon>Platyhelminthes</taxon>
        <taxon>Rhabditophora</taxon>
        <taxon>Seriata</taxon>
        <taxon>Tricladida</taxon>
        <taxon>Continenticola</taxon>
        <taxon>Geoplanoidea</taxon>
        <taxon>Dugesiidae</taxon>
        <taxon>Schmidtea</taxon>
    </lineage>
</organism>
<keyword evidence="5 7" id="KW-1133">Transmembrane helix</keyword>
<dbReference type="GO" id="GO:0007219">
    <property type="term" value="P:Notch signaling pathway"/>
    <property type="evidence" value="ECO:0007669"/>
    <property type="project" value="UniProtKB-KW"/>
</dbReference>
<comment type="similarity">
    <text evidence="2">Belongs to the APH-1 family.</text>
</comment>
<evidence type="ECO:0000256" key="1">
    <source>
        <dbReference type="ARBA" id="ARBA00004141"/>
    </source>
</evidence>
<evidence type="ECO:0000256" key="7">
    <source>
        <dbReference type="SAM" id="Phobius"/>
    </source>
</evidence>
<feature type="transmembrane region" description="Helical" evidence="7">
    <location>
        <begin position="6"/>
        <end position="22"/>
    </location>
</feature>
<evidence type="ECO:0000256" key="2">
    <source>
        <dbReference type="ARBA" id="ARBA00005577"/>
    </source>
</evidence>
<gene>
    <name evidence="8" type="primary">gcr131</name>
</gene>
<keyword evidence="4" id="KW-0914">Notch signaling pathway</keyword>
<evidence type="ECO:0000256" key="6">
    <source>
        <dbReference type="ARBA" id="ARBA00023136"/>
    </source>
</evidence>
<feature type="transmembrane region" description="Helical" evidence="7">
    <location>
        <begin position="29"/>
        <end position="51"/>
    </location>
</feature>
<evidence type="ECO:0000256" key="5">
    <source>
        <dbReference type="ARBA" id="ARBA00022989"/>
    </source>
</evidence>
<dbReference type="AlphaFoldDB" id="A0A193KUM5"/>
<dbReference type="Pfam" id="PF06105">
    <property type="entry name" value="Aph-1"/>
    <property type="match status" value="1"/>
</dbReference>
<evidence type="ECO:0000313" key="8">
    <source>
        <dbReference type="EMBL" id="ANO39089.1"/>
    </source>
</evidence>
<dbReference type="EMBL" id="KX018928">
    <property type="protein sequence ID" value="ANO39089.1"/>
    <property type="molecule type" value="mRNA"/>
</dbReference>
<keyword evidence="3 7" id="KW-0812">Transmembrane</keyword>
<keyword evidence="6 7" id="KW-0472">Membrane</keyword>
<reference evidence="8" key="1">
    <citation type="journal article" date="2016" name="PLoS Biol.">
        <title>GPCRs Direct Germline Development and Somatic Gonad Function in Planarians.</title>
        <authorList>
            <person name="Saberi A."/>
            <person name="Jamal A."/>
            <person name="Beets I."/>
            <person name="Schoofs L."/>
            <person name="Newmark P.A."/>
        </authorList>
    </citation>
    <scope>NUCLEOTIDE SEQUENCE</scope>
</reference>
<dbReference type="GO" id="GO:0016485">
    <property type="term" value="P:protein processing"/>
    <property type="evidence" value="ECO:0007669"/>
    <property type="project" value="InterPro"/>
</dbReference>
<name>A0A193KUM5_SCHMD</name>
<proteinExistence type="evidence at transcript level"/>
<evidence type="ECO:0000256" key="3">
    <source>
        <dbReference type="ARBA" id="ARBA00022692"/>
    </source>
</evidence>
<protein>
    <submittedName>
        <fullName evidence="8">GCR131</fullName>
    </submittedName>
</protein>
<accession>A0A193KUM5</accession>
<dbReference type="GO" id="GO:0016020">
    <property type="term" value="C:membrane"/>
    <property type="evidence" value="ECO:0007669"/>
    <property type="project" value="UniProtKB-SubCell"/>
</dbReference>
<feature type="transmembrane region" description="Helical" evidence="7">
    <location>
        <begin position="159"/>
        <end position="177"/>
    </location>
</feature>
<feature type="transmembrane region" description="Helical" evidence="7">
    <location>
        <begin position="57"/>
        <end position="82"/>
    </location>
</feature>